<comment type="function">
    <text evidence="10">Component of the cytochrome c oxidase, the last enzyme in the mitochondrial electron transport chain which drives oxidative phosphorylation.</text>
</comment>
<dbReference type="Pfam" id="PF02936">
    <property type="entry name" value="COX4"/>
    <property type="match status" value="1"/>
</dbReference>
<evidence type="ECO:0000256" key="6">
    <source>
        <dbReference type="ARBA" id="ARBA00022792"/>
    </source>
</evidence>
<reference evidence="11 12" key="1">
    <citation type="submission" date="2015-08" db="EMBL/GenBank/DDBJ databases">
        <title>The genome of the Asian arowana (Scleropages formosus).</title>
        <authorList>
            <person name="Tan M.H."/>
            <person name="Gan H.M."/>
            <person name="Croft L.J."/>
            <person name="Austin C.M."/>
        </authorList>
    </citation>
    <scope>NUCLEOTIDE SEQUENCE [LARGE SCALE GENOMIC DNA]</scope>
    <source>
        <strain evidence="11">Aro1</strain>
    </source>
</reference>
<comment type="similarity">
    <text evidence="3 10">Belongs to the cytochrome c oxidase IV family.</text>
</comment>
<dbReference type="FunFam" id="1.10.442.10:FF:000001">
    <property type="entry name" value="Cytochrome c oxidase subunit 4 isoform 1"/>
    <property type="match status" value="1"/>
</dbReference>
<dbReference type="CDD" id="cd00922">
    <property type="entry name" value="Cyt_c_Oxidase_IV"/>
    <property type="match status" value="1"/>
</dbReference>
<organism evidence="11 12">
    <name type="scientific">Scleropages formosus</name>
    <name type="common">Asian bonytongue</name>
    <name type="synonym">Osteoglossum formosum</name>
    <dbReference type="NCBI Taxonomy" id="113540"/>
    <lineage>
        <taxon>Eukaryota</taxon>
        <taxon>Metazoa</taxon>
        <taxon>Chordata</taxon>
        <taxon>Craniata</taxon>
        <taxon>Vertebrata</taxon>
        <taxon>Euteleostomi</taxon>
        <taxon>Actinopterygii</taxon>
        <taxon>Neopterygii</taxon>
        <taxon>Teleostei</taxon>
        <taxon>Osteoglossocephala</taxon>
        <taxon>Osteoglossomorpha</taxon>
        <taxon>Osteoglossiformes</taxon>
        <taxon>Osteoglossidae</taxon>
        <taxon>Scleropages</taxon>
    </lineage>
</organism>
<dbReference type="GO" id="GO:0005743">
    <property type="term" value="C:mitochondrial inner membrane"/>
    <property type="evidence" value="ECO:0007669"/>
    <property type="project" value="UniProtKB-SubCell"/>
</dbReference>
<dbReference type="PRINTS" id="PR01873">
    <property type="entry name" value="CYTCOXIDASE4"/>
</dbReference>
<evidence type="ECO:0000256" key="5">
    <source>
        <dbReference type="ARBA" id="ARBA00022692"/>
    </source>
</evidence>
<keyword evidence="8 10" id="KW-0496">Mitochondrion</keyword>
<dbReference type="AlphaFoldDB" id="A0A0P7X891"/>
<gene>
    <name evidence="11" type="ORF">Z043_108034</name>
</gene>
<accession>A0A0P7X891</accession>
<dbReference type="PANTHER" id="PTHR10707">
    <property type="entry name" value="CYTOCHROME C OXIDASE SUBUNIT IV"/>
    <property type="match status" value="1"/>
</dbReference>
<comment type="pathway">
    <text evidence="2 10">Energy metabolism; oxidative phosphorylation.</text>
</comment>
<comment type="caution">
    <text evidence="11">The sequence shown here is derived from an EMBL/GenBank/DDBJ whole genome shotgun (WGS) entry which is preliminary data.</text>
</comment>
<keyword evidence="5 10" id="KW-0812">Transmembrane</keyword>
<evidence type="ECO:0000256" key="4">
    <source>
        <dbReference type="ARBA" id="ARBA00011485"/>
    </source>
</evidence>
<dbReference type="InterPro" id="IPR036639">
    <property type="entry name" value="Cyt_c_oxidase_su4_sf"/>
</dbReference>
<protein>
    <recommendedName>
        <fullName evidence="10">Cytochrome c oxidase subunit 4</fullName>
    </recommendedName>
</protein>
<dbReference type="GO" id="GO:0006123">
    <property type="term" value="P:mitochondrial electron transport, cytochrome c to oxygen"/>
    <property type="evidence" value="ECO:0007669"/>
    <property type="project" value="InterPro"/>
</dbReference>
<dbReference type="Proteomes" id="UP000034805">
    <property type="component" value="Unassembled WGS sequence"/>
</dbReference>
<dbReference type="EMBL" id="JARO02002333">
    <property type="protein sequence ID" value="KPP72922.1"/>
    <property type="molecule type" value="Genomic_DNA"/>
</dbReference>
<evidence type="ECO:0000256" key="1">
    <source>
        <dbReference type="ARBA" id="ARBA00004434"/>
    </source>
</evidence>
<evidence type="ECO:0000256" key="8">
    <source>
        <dbReference type="ARBA" id="ARBA00023128"/>
    </source>
</evidence>
<dbReference type="UniPathway" id="UPA00705"/>
<sequence>MLRTMARRLGSLSSRRIMGPVTCSRAALSSHGQEASPPADMSLPMYCDRVDTPLPDRPYRETLGEHEKSLKRKEKGPWTELSKEEKIALYRLMFRKTYAEMNTSSNEWKTVLGGIFFFVGFTGLVVFWQRRFVFPPRPRTFEDEWRAKQVKRMLDMRINPIEGVSSKWDYEKNRWK</sequence>
<keyword evidence="6 10" id="KW-0999">Mitochondrion inner membrane</keyword>
<evidence type="ECO:0000313" key="12">
    <source>
        <dbReference type="Proteomes" id="UP000034805"/>
    </source>
</evidence>
<evidence type="ECO:0000313" key="11">
    <source>
        <dbReference type="EMBL" id="KPP72922.1"/>
    </source>
</evidence>
<proteinExistence type="inferred from homology"/>
<comment type="subunit">
    <text evidence="4">Component of the cytochrome c oxidase (complex IV, CIV), a multisubunit enzyme composed of 14 subunits. The complex is composed of a catalytic core of 3 subunits MT-CO1, MT-CO2 and MT-CO3, encoded in the mitochondrial DNA, and 11 supernumerary subunits COX4I, COX5A, COX5B, COX6A, COX6B, COX6C, COX7A, COX7B, COX7C, COX8 and NDUFA4, which are encoded in the nuclear genome. The complex exists as a monomer or a dimer and forms supercomplexes (SCs) in the inner mitochondrial membrane with NADH-ubiquinone oxidoreductase (complex I, CI) and ubiquinol-cytochrome c oxidoreductase (cytochrome b-c1 complex, complex III, CIII), resulting in different assemblies (supercomplex SCI(1)III(2)IV(1) and megacomplex MCI(2)III(2)IV(2)).</text>
</comment>
<evidence type="ECO:0000256" key="7">
    <source>
        <dbReference type="ARBA" id="ARBA00022989"/>
    </source>
</evidence>
<keyword evidence="9 10" id="KW-0472">Membrane</keyword>
<evidence type="ECO:0000256" key="3">
    <source>
        <dbReference type="ARBA" id="ARBA00008135"/>
    </source>
</evidence>
<dbReference type="Gene3D" id="1.10.442.10">
    <property type="entry name" value="Cytochrome c oxidase subunit IV"/>
    <property type="match status" value="1"/>
</dbReference>
<dbReference type="InterPro" id="IPR004203">
    <property type="entry name" value="Cyt_c_oxidase_su4_fam"/>
</dbReference>
<name>A0A0P7X891_SCLFO</name>
<keyword evidence="7 10" id="KW-1133">Transmembrane helix</keyword>
<dbReference type="PANTHER" id="PTHR10707:SF15">
    <property type="entry name" value="CYTOCHROME C OXIDASE SUBUNIT 4"/>
    <property type="match status" value="1"/>
</dbReference>
<evidence type="ECO:0000256" key="9">
    <source>
        <dbReference type="ARBA" id="ARBA00023136"/>
    </source>
</evidence>
<comment type="subcellular location">
    <subcellularLocation>
        <location evidence="1 10">Mitochondrion inner membrane</location>
        <topology evidence="1 10">Single-pass membrane protein</topology>
    </subcellularLocation>
</comment>
<dbReference type="GO" id="GO:0045277">
    <property type="term" value="C:respiratory chain complex IV"/>
    <property type="evidence" value="ECO:0007669"/>
    <property type="project" value="InterPro"/>
</dbReference>
<dbReference type="InterPro" id="IPR013288">
    <property type="entry name" value="Cyt_c_oxidase_su4"/>
</dbReference>
<feature type="transmembrane region" description="Helical" evidence="10">
    <location>
        <begin position="111"/>
        <end position="129"/>
    </location>
</feature>
<evidence type="ECO:0000256" key="2">
    <source>
        <dbReference type="ARBA" id="ARBA00004673"/>
    </source>
</evidence>
<dbReference type="STRING" id="113540.ENSSFOP00015039639"/>
<evidence type="ECO:0000256" key="10">
    <source>
        <dbReference type="RuleBase" id="RU367145"/>
    </source>
</evidence>
<dbReference type="SUPFAM" id="SSF81406">
    <property type="entry name" value="Mitochondrial cytochrome c oxidase subunit IV"/>
    <property type="match status" value="1"/>
</dbReference>